<comment type="subcellular location">
    <subcellularLocation>
        <location evidence="2">Cell membrane</location>
        <topology evidence="2">Multi-pass membrane protein</topology>
    </subcellularLocation>
</comment>
<feature type="transmembrane region" description="Helical" evidence="14">
    <location>
        <begin position="30"/>
        <end position="51"/>
    </location>
</feature>
<feature type="transmembrane region" description="Helical" evidence="14">
    <location>
        <begin position="97"/>
        <end position="115"/>
    </location>
</feature>
<evidence type="ECO:0000313" key="17">
    <source>
        <dbReference type="Proteomes" id="UP000698173"/>
    </source>
</evidence>
<dbReference type="Pfam" id="PF00512">
    <property type="entry name" value="HisKA"/>
    <property type="match status" value="1"/>
</dbReference>
<dbReference type="SMART" id="SM00387">
    <property type="entry name" value="HATPase_c"/>
    <property type="match status" value="1"/>
</dbReference>
<dbReference type="GO" id="GO:0071555">
    <property type="term" value="P:cell wall organization"/>
    <property type="evidence" value="ECO:0007669"/>
    <property type="project" value="InterPro"/>
</dbReference>
<keyword evidence="4" id="KW-1003">Cell membrane</keyword>
<dbReference type="EC" id="2.7.13.3" evidence="3"/>
<dbReference type="SMART" id="SM00388">
    <property type="entry name" value="HisKA"/>
    <property type="match status" value="1"/>
</dbReference>
<evidence type="ECO:0000256" key="4">
    <source>
        <dbReference type="ARBA" id="ARBA00022475"/>
    </source>
</evidence>
<evidence type="ECO:0000256" key="9">
    <source>
        <dbReference type="ARBA" id="ARBA00022777"/>
    </source>
</evidence>
<keyword evidence="12" id="KW-0902">Two-component regulatory system</keyword>
<dbReference type="Gene3D" id="3.30.565.10">
    <property type="entry name" value="Histidine kinase-like ATPase, C-terminal domain"/>
    <property type="match status" value="1"/>
</dbReference>
<dbReference type="Pfam" id="PF02518">
    <property type="entry name" value="HATPase_c"/>
    <property type="match status" value="1"/>
</dbReference>
<feature type="transmembrane region" description="Helical" evidence="14">
    <location>
        <begin position="5"/>
        <end position="24"/>
    </location>
</feature>
<dbReference type="InterPro" id="IPR036097">
    <property type="entry name" value="HisK_dim/P_sf"/>
</dbReference>
<evidence type="ECO:0000256" key="6">
    <source>
        <dbReference type="ARBA" id="ARBA00022679"/>
    </source>
</evidence>
<dbReference type="SUPFAM" id="SSF47384">
    <property type="entry name" value="Homodimeric domain of signal transducing histidine kinase"/>
    <property type="match status" value="1"/>
</dbReference>
<organism evidence="16 17">
    <name type="scientific">Sporosarcina psychrophila</name>
    <name type="common">Bacillus psychrophilus</name>
    <dbReference type="NCBI Taxonomy" id="1476"/>
    <lineage>
        <taxon>Bacteria</taxon>
        <taxon>Bacillati</taxon>
        <taxon>Bacillota</taxon>
        <taxon>Bacilli</taxon>
        <taxon>Bacillales</taxon>
        <taxon>Caryophanaceae</taxon>
        <taxon>Sporosarcina</taxon>
    </lineage>
</organism>
<keyword evidence="11 14" id="KW-1133">Transmembrane helix</keyword>
<dbReference type="Gene3D" id="1.10.287.130">
    <property type="match status" value="1"/>
</dbReference>
<keyword evidence="7 14" id="KW-0812">Transmembrane</keyword>
<reference evidence="16" key="2">
    <citation type="submission" date="2021-09" db="EMBL/GenBank/DDBJ databases">
        <authorList>
            <person name="Gilroy R."/>
        </authorList>
    </citation>
    <scope>NUCLEOTIDE SEQUENCE</scope>
    <source>
        <strain evidence="16">CHK171-7178</strain>
    </source>
</reference>
<dbReference type="GO" id="GO:0005524">
    <property type="term" value="F:ATP binding"/>
    <property type="evidence" value="ECO:0007669"/>
    <property type="project" value="UniProtKB-KW"/>
</dbReference>
<feature type="transmembrane region" description="Helical" evidence="14">
    <location>
        <begin position="63"/>
        <end position="85"/>
    </location>
</feature>
<dbReference type="Proteomes" id="UP000698173">
    <property type="component" value="Unassembled WGS sequence"/>
</dbReference>
<accession>A0A921G1E8</accession>
<dbReference type="SUPFAM" id="SSF55874">
    <property type="entry name" value="ATPase domain of HSP90 chaperone/DNA topoisomerase II/histidine kinase"/>
    <property type="match status" value="1"/>
</dbReference>
<proteinExistence type="predicted"/>
<evidence type="ECO:0000256" key="13">
    <source>
        <dbReference type="ARBA" id="ARBA00023136"/>
    </source>
</evidence>
<dbReference type="AlphaFoldDB" id="A0A921G1E8"/>
<dbReference type="PRINTS" id="PR00344">
    <property type="entry name" value="BCTRLSENSOR"/>
</dbReference>
<evidence type="ECO:0000259" key="15">
    <source>
        <dbReference type="PROSITE" id="PS50109"/>
    </source>
</evidence>
<protein>
    <recommendedName>
        <fullName evidence="3">histidine kinase</fullName>
        <ecNumber evidence="3">2.7.13.3</ecNumber>
    </recommendedName>
</protein>
<dbReference type="InterPro" id="IPR011620">
    <property type="entry name" value="Sig_transdc_His_kinase_LytS_TM"/>
</dbReference>
<keyword evidence="5" id="KW-0597">Phosphoprotein</keyword>
<dbReference type="InterPro" id="IPR036890">
    <property type="entry name" value="HATPase_C_sf"/>
</dbReference>
<evidence type="ECO:0000256" key="8">
    <source>
        <dbReference type="ARBA" id="ARBA00022741"/>
    </source>
</evidence>
<dbReference type="EMBL" id="DYWT01000165">
    <property type="protein sequence ID" value="HJF32086.1"/>
    <property type="molecule type" value="Genomic_DNA"/>
</dbReference>
<feature type="domain" description="Histidine kinase" evidence="15">
    <location>
        <begin position="206"/>
        <end position="411"/>
    </location>
</feature>
<gene>
    <name evidence="16" type="ORF">K8V56_09980</name>
</gene>
<feature type="transmembrane region" description="Helical" evidence="14">
    <location>
        <begin position="127"/>
        <end position="144"/>
    </location>
</feature>
<keyword evidence="10" id="KW-0067">ATP-binding</keyword>
<dbReference type="CDD" id="cd00082">
    <property type="entry name" value="HisKA"/>
    <property type="match status" value="1"/>
</dbReference>
<sequence>MIETILLNFIFLLFPVLTTVIFFENKVTNFNKYLIMLLSAVSLVLCMAFPIKLELGFIIDLRFIPFIIVALFGGYKMVFPLYIVLNSYRFFIGGEGIYHSLIFSTVIFILIPLLSSKFIQQKANARILYAIGASIFTMTLYFFLLSFNYQTLTSEFWTLTFLTLAINIIVVFIIMSLIEKIIANMKTREMYLRSERLKDISDLSASIAHEIRNPLTVTSGFLQLLNDSKTISSSEKIYIEFSLKELKRAEKIVSDFLAFSKPQSETMVYSNFKKEVEYVENIMRPYAKMNQVDIQVSFTNSLKKRYDENQVQQCLINLFKNGIEAMKEKGGTLYVDVSEQKNAISIKIKDNGIGMTSEEMTQLGKPYYSTKKGGTGLGMLMVYSTIRNVKGEVNVESTVGKGTTFLISIPV</sequence>
<dbReference type="PANTHER" id="PTHR43065:SF46">
    <property type="entry name" value="C4-DICARBOXYLATE TRANSPORT SENSOR PROTEIN DCTB"/>
    <property type="match status" value="1"/>
</dbReference>
<evidence type="ECO:0000256" key="7">
    <source>
        <dbReference type="ARBA" id="ARBA00022692"/>
    </source>
</evidence>
<evidence type="ECO:0000256" key="1">
    <source>
        <dbReference type="ARBA" id="ARBA00000085"/>
    </source>
</evidence>
<dbReference type="PANTHER" id="PTHR43065">
    <property type="entry name" value="SENSOR HISTIDINE KINASE"/>
    <property type="match status" value="1"/>
</dbReference>
<comment type="caution">
    <text evidence="16">The sequence shown here is derived from an EMBL/GenBank/DDBJ whole genome shotgun (WGS) entry which is preliminary data.</text>
</comment>
<dbReference type="PROSITE" id="PS50109">
    <property type="entry name" value="HIS_KIN"/>
    <property type="match status" value="1"/>
</dbReference>
<evidence type="ECO:0000256" key="11">
    <source>
        <dbReference type="ARBA" id="ARBA00022989"/>
    </source>
</evidence>
<evidence type="ECO:0000256" key="10">
    <source>
        <dbReference type="ARBA" id="ARBA00022840"/>
    </source>
</evidence>
<dbReference type="InterPro" id="IPR003661">
    <property type="entry name" value="HisK_dim/P_dom"/>
</dbReference>
<keyword evidence="6" id="KW-0808">Transferase</keyword>
<evidence type="ECO:0000256" key="14">
    <source>
        <dbReference type="SAM" id="Phobius"/>
    </source>
</evidence>
<name>A0A921G1E8_SPOPS</name>
<dbReference type="InterPro" id="IPR004358">
    <property type="entry name" value="Sig_transdc_His_kin-like_C"/>
</dbReference>
<dbReference type="GO" id="GO:0000155">
    <property type="term" value="F:phosphorelay sensor kinase activity"/>
    <property type="evidence" value="ECO:0007669"/>
    <property type="project" value="InterPro"/>
</dbReference>
<evidence type="ECO:0000256" key="3">
    <source>
        <dbReference type="ARBA" id="ARBA00012438"/>
    </source>
</evidence>
<evidence type="ECO:0000256" key="12">
    <source>
        <dbReference type="ARBA" id="ARBA00023012"/>
    </source>
</evidence>
<comment type="catalytic activity">
    <reaction evidence="1">
        <text>ATP + protein L-histidine = ADP + protein N-phospho-L-histidine.</text>
        <dbReference type="EC" id="2.7.13.3"/>
    </reaction>
</comment>
<dbReference type="GO" id="GO:0005886">
    <property type="term" value="C:plasma membrane"/>
    <property type="evidence" value="ECO:0007669"/>
    <property type="project" value="UniProtKB-SubCell"/>
</dbReference>
<keyword evidence="13 14" id="KW-0472">Membrane</keyword>
<evidence type="ECO:0000256" key="2">
    <source>
        <dbReference type="ARBA" id="ARBA00004651"/>
    </source>
</evidence>
<evidence type="ECO:0000313" key="16">
    <source>
        <dbReference type="EMBL" id="HJF32086.1"/>
    </source>
</evidence>
<dbReference type="InterPro" id="IPR003594">
    <property type="entry name" value="HATPase_dom"/>
</dbReference>
<keyword evidence="9 16" id="KW-0418">Kinase</keyword>
<feature type="transmembrane region" description="Helical" evidence="14">
    <location>
        <begin position="156"/>
        <end position="178"/>
    </location>
</feature>
<dbReference type="Pfam" id="PF07694">
    <property type="entry name" value="5TM-5TMR_LYT"/>
    <property type="match status" value="1"/>
</dbReference>
<dbReference type="InterPro" id="IPR005467">
    <property type="entry name" value="His_kinase_dom"/>
</dbReference>
<keyword evidence="8" id="KW-0547">Nucleotide-binding</keyword>
<evidence type="ECO:0000256" key="5">
    <source>
        <dbReference type="ARBA" id="ARBA00022553"/>
    </source>
</evidence>
<reference evidence="16" key="1">
    <citation type="journal article" date="2021" name="PeerJ">
        <title>Extensive microbial diversity within the chicken gut microbiome revealed by metagenomics and culture.</title>
        <authorList>
            <person name="Gilroy R."/>
            <person name="Ravi A."/>
            <person name="Getino M."/>
            <person name="Pursley I."/>
            <person name="Horton D.L."/>
            <person name="Alikhan N.F."/>
            <person name="Baker D."/>
            <person name="Gharbi K."/>
            <person name="Hall N."/>
            <person name="Watson M."/>
            <person name="Adriaenssens E.M."/>
            <person name="Foster-Nyarko E."/>
            <person name="Jarju S."/>
            <person name="Secka A."/>
            <person name="Antonio M."/>
            <person name="Oren A."/>
            <person name="Chaudhuri R.R."/>
            <person name="La Ragione R."/>
            <person name="Hildebrand F."/>
            <person name="Pallen M.J."/>
        </authorList>
    </citation>
    <scope>NUCLEOTIDE SEQUENCE</scope>
    <source>
        <strain evidence="16">CHK171-7178</strain>
    </source>
</reference>